<protein>
    <submittedName>
        <fullName evidence="3">Tetratricopeptide-like helical domain superfamily</fullName>
    </submittedName>
</protein>
<proteinExistence type="predicted"/>
<dbReference type="InterPro" id="IPR002885">
    <property type="entry name" value="PPR_rpt"/>
</dbReference>
<dbReference type="EMBL" id="MNCJ02000325">
    <property type="protein sequence ID" value="KAF5787499.1"/>
    <property type="molecule type" value="Genomic_DNA"/>
</dbReference>
<name>A0A9K3I034_HELAN</name>
<dbReference type="PROSITE" id="PS51375">
    <property type="entry name" value="PPR"/>
    <property type="match status" value="1"/>
</dbReference>
<dbReference type="GO" id="GO:0009451">
    <property type="term" value="P:RNA modification"/>
    <property type="evidence" value="ECO:0007669"/>
    <property type="project" value="InterPro"/>
</dbReference>
<dbReference type="AlphaFoldDB" id="A0A9K3I034"/>
<dbReference type="InterPro" id="IPR011990">
    <property type="entry name" value="TPR-like_helical_dom_sf"/>
</dbReference>
<reference evidence="3" key="2">
    <citation type="submission" date="2020-06" db="EMBL/GenBank/DDBJ databases">
        <title>Helianthus annuus Genome sequencing and assembly Release 2.</title>
        <authorList>
            <person name="Gouzy J."/>
            <person name="Langlade N."/>
            <person name="Munos S."/>
        </authorList>
    </citation>
    <scope>NUCLEOTIDE SEQUENCE</scope>
    <source>
        <tissue evidence="3">Leaves</tissue>
    </source>
</reference>
<dbReference type="NCBIfam" id="TIGR00756">
    <property type="entry name" value="PPR"/>
    <property type="match status" value="1"/>
</dbReference>
<dbReference type="GO" id="GO:0003723">
    <property type="term" value="F:RNA binding"/>
    <property type="evidence" value="ECO:0007669"/>
    <property type="project" value="InterPro"/>
</dbReference>
<evidence type="ECO:0000313" key="3">
    <source>
        <dbReference type="EMBL" id="KAF5787499.1"/>
    </source>
</evidence>
<keyword evidence="1" id="KW-0677">Repeat</keyword>
<dbReference type="Proteomes" id="UP000215914">
    <property type="component" value="Unassembled WGS sequence"/>
</dbReference>
<keyword evidence="4" id="KW-1185">Reference proteome</keyword>
<evidence type="ECO:0000256" key="2">
    <source>
        <dbReference type="PROSITE-ProRule" id="PRU00708"/>
    </source>
</evidence>
<comment type="caution">
    <text evidence="3">The sequence shown here is derived from an EMBL/GenBank/DDBJ whole genome shotgun (WGS) entry which is preliminary data.</text>
</comment>
<accession>A0A9K3I034</accession>
<dbReference type="PANTHER" id="PTHR47926">
    <property type="entry name" value="PENTATRICOPEPTIDE REPEAT-CONTAINING PROTEIN"/>
    <property type="match status" value="1"/>
</dbReference>
<dbReference type="Gramene" id="mRNA:HanXRQr2_Chr10g0453521">
    <property type="protein sequence ID" value="CDS:HanXRQr2_Chr10g0453521.1"/>
    <property type="gene ID" value="HanXRQr2_Chr10g0453521"/>
</dbReference>
<dbReference type="Gene3D" id="1.25.40.10">
    <property type="entry name" value="Tetratricopeptide repeat domain"/>
    <property type="match status" value="1"/>
</dbReference>
<organism evidence="3 4">
    <name type="scientific">Helianthus annuus</name>
    <name type="common">Common sunflower</name>
    <dbReference type="NCBI Taxonomy" id="4232"/>
    <lineage>
        <taxon>Eukaryota</taxon>
        <taxon>Viridiplantae</taxon>
        <taxon>Streptophyta</taxon>
        <taxon>Embryophyta</taxon>
        <taxon>Tracheophyta</taxon>
        <taxon>Spermatophyta</taxon>
        <taxon>Magnoliopsida</taxon>
        <taxon>eudicotyledons</taxon>
        <taxon>Gunneridae</taxon>
        <taxon>Pentapetalae</taxon>
        <taxon>asterids</taxon>
        <taxon>campanulids</taxon>
        <taxon>Asterales</taxon>
        <taxon>Asteraceae</taxon>
        <taxon>Asteroideae</taxon>
        <taxon>Heliantheae alliance</taxon>
        <taxon>Heliantheae</taxon>
        <taxon>Helianthus</taxon>
    </lineage>
</organism>
<dbReference type="InterPro" id="IPR046960">
    <property type="entry name" value="PPR_At4g14850-like_plant"/>
</dbReference>
<reference evidence="3" key="1">
    <citation type="journal article" date="2017" name="Nature">
        <title>The sunflower genome provides insights into oil metabolism, flowering and Asterid evolution.</title>
        <authorList>
            <person name="Badouin H."/>
            <person name="Gouzy J."/>
            <person name="Grassa C.J."/>
            <person name="Murat F."/>
            <person name="Staton S.E."/>
            <person name="Cottret L."/>
            <person name="Lelandais-Briere C."/>
            <person name="Owens G.L."/>
            <person name="Carrere S."/>
            <person name="Mayjonade B."/>
            <person name="Legrand L."/>
            <person name="Gill N."/>
            <person name="Kane N.C."/>
            <person name="Bowers J.E."/>
            <person name="Hubner S."/>
            <person name="Bellec A."/>
            <person name="Berard A."/>
            <person name="Berges H."/>
            <person name="Blanchet N."/>
            <person name="Boniface M.C."/>
            <person name="Brunel D."/>
            <person name="Catrice O."/>
            <person name="Chaidir N."/>
            <person name="Claudel C."/>
            <person name="Donnadieu C."/>
            <person name="Faraut T."/>
            <person name="Fievet G."/>
            <person name="Helmstetter N."/>
            <person name="King M."/>
            <person name="Knapp S.J."/>
            <person name="Lai Z."/>
            <person name="Le Paslier M.C."/>
            <person name="Lippi Y."/>
            <person name="Lorenzon L."/>
            <person name="Mandel J.R."/>
            <person name="Marage G."/>
            <person name="Marchand G."/>
            <person name="Marquand E."/>
            <person name="Bret-Mestries E."/>
            <person name="Morien E."/>
            <person name="Nambeesan S."/>
            <person name="Nguyen T."/>
            <person name="Pegot-Espagnet P."/>
            <person name="Pouilly N."/>
            <person name="Raftis F."/>
            <person name="Sallet E."/>
            <person name="Schiex T."/>
            <person name="Thomas J."/>
            <person name="Vandecasteele C."/>
            <person name="Vares D."/>
            <person name="Vear F."/>
            <person name="Vautrin S."/>
            <person name="Crespi M."/>
            <person name="Mangin B."/>
            <person name="Burke J.M."/>
            <person name="Salse J."/>
            <person name="Munos S."/>
            <person name="Vincourt P."/>
            <person name="Rieseberg L.H."/>
            <person name="Langlade N.B."/>
        </authorList>
    </citation>
    <scope>NUCLEOTIDE SEQUENCE</scope>
    <source>
        <tissue evidence="3">Leaves</tissue>
    </source>
</reference>
<evidence type="ECO:0000256" key="1">
    <source>
        <dbReference type="ARBA" id="ARBA00022737"/>
    </source>
</evidence>
<dbReference type="Pfam" id="PF01535">
    <property type="entry name" value="PPR"/>
    <property type="match status" value="2"/>
</dbReference>
<evidence type="ECO:0000313" key="4">
    <source>
        <dbReference type="Proteomes" id="UP000215914"/>
    </source>
</evidence>
<sequence>MHVRTTLVDVYSRGGDLNSARQLFDTMPERSLVPLTSMITRYAKHGEVVKAQALFDTK</sequence>
<feature type="repeat" description="PPR" evidence="2">
    <location>
        <begin position="1"/>
        <end position="34"/>
    </location>
</feature>
<gene>
    <name evidence="3" type="ORF">HanXRQr2_Chr10g0453521</name>
</gene>